<dbReference type="SUPFAM" id="SSF50370">
    <property type="entry name" value="Ricin B-like lectins"/>
    <property type="match status" value="1"/>
</dbReference>
<protein>
    <recommendedName>
        <fullName evidence="4">Ricin B lectin domain-containing protein</fullName>
    </recommendedName>
</protein>
<evidence type="ECO:0008006" key="4">
    <source>
        <dbReference type="Google" id="ProtNLM"/>
    </source>
</evidence>
<name>A0ABD3QSE4_9STRA</name>
<evidence type="ECO:0000313" key="3">
    <source>
        <dbReference type="Proteomes" id="UP001516023"/>
    </source>
</evidence>
<accession>A0ABD3QSE4</accession>
<dbReference type="Gene3D" id="2.80.10.50">
    <property type="match status" value="1"/>
</dbReference>
<evidence type="ECO:0000256" key="1">
    <source>
        <dbReference type="SAM" id="MobiDB-lite"/>
    </source>
</evidence>
<dbReference type="Proteomes" id="UP001516023">
    <property type="component" value="Unassembled WGS sequence"/>
</dbReference>
<comment type="caution">
    <text evidence="2">The sequence shown here is derived from an EMBL/GenBank/DDBJ whole genome shotgun (WGS) entry which is preliminary data.</text>
</comment>
<evidence type="ECO:0000313" key="2">
    <source>
        <dbReference type="EMBL" id="KAL3803128.1"/>
    </source>
</evidence>
<dbReference type="PROSITE" id="PS50231">
    <property type="entry name" value="RICIN_B_LECTIN"/>
    <property type="match status" value="1"/>
</dbReference>
<proteinExistence type="predicted"/>
<dbReference type="InterPro" id="IPR035992">
    <property type="entry name" value="Ricin_B-like_lectins"/>
</dbReference>
<organism evidence="2 3">
    <name type="scientific">Cyclotella cryptica</name>
    <dbReference type="NCBI Taxonomy" id="29204"/>
    <lineage>
        <taxon>Eukaryota</taxon>
        <taxon>Sar</taxon>
        <taxon>Stramenopiles</taxon>
        <taxon>Ochrophyta</taxon>
        <taxon>Bacillariophyta</taxon>
        <taxon>Coscinodiscophyceae</taxon>
        <taxon>Thalassiosirophycidae</taxon>
        <taxon>Stephanodiscales</taxon>
        <taxon>Stephanodiscaceae</taxon>
        <taxon>Cyclotella</taxon>
    </lineage>
</organism>
<sequence>MKVQLLLGSAAGAAMVMANEDPSKAQSSPRSLQHEHSIRERFASNAGSSSFQNRDLLAVPRTRPSDNARKQDSSGTDASITPITTAKSAKTGQDTSGGDDVAGKTGKATGTSGSKNGKGGSKSGKASEDAYYIGPLSCPNQCVDVSGVDFLSGLLSNAIRRCDNESIDQRWKVHNDETFLKIESMTYPDMCIAIRDRTSCSGGTLALGDCADHESMWYFTGGQLISAYCWVNGFTNVMGVIPNVGGRCDPSLNGYPGTDSLVVRADVFMFIDDNSIMGNVPTQQPTNENYFPTASPTFMPSYFPTKSPSQ</sequence>
<feature type="compositionally biased region" description="Low complexity" evidence="1">
    <location>
        <begin position="103"/>
        <end position="115"/>
    </location>
</feature>
<reference evidence="2 3" key="1">
    <citation type="journal article" date="2020" name="G3 (Bethesda)">
        <title>Improved Reference Genome for Cyclotella cryptica CCMP332, a Model for Cell Wall Morphogenesis, Salinity Adaptation, and Lipid Production in Diatoms (Bacillariophyta).</title>
        <authorList>
            <person name="Roberts W.R."/>
            <person name="Downey K.M."/>
            <person name="Ruck E.C."/>
            <person name="Traller J.C."/>
            <person name="Alverson A.J."/>
        </authorList>
    </citation>
    <scope>NUCLEOTIDE SEQUENCE [LARGE SCALE GENOMIC DNA]</scope>
    <source>
        <strain evidence="2 3">CCMP332</strain>
    </source>
</reference>
<feature type="compositionally biased region" description="Basic and acidic residues" evidence="1">
    <location>
        <begin position="63"/>
        <end position="72"/>
    </location>
</feature>
<feature type="region of interest" description="Disordered" evidence="1">
    <location>
        <begin position="18"/>
        <end position="124"/>
    </location>
</feature>
<dbReference type="EMBL" id="JABMIG020000015">
    <property type="protein sequence ID" value="KAL3803128.1"/>
    <property type="molecule type" value="Genomic_DNA"/>
</dbReference>
<dbReference type="AlphaFoldDB" id="A0ABD3QSE4"/>
<feature type="compositionally biased region" description="Polar residues" evidence="1">
    <location>
        <begin position="73"/>
        <end position="96"/>
    </location>
</feature>
<keyword evidence="3" id="KW-1185">Reference proteome</keyword>
<feature type="compositionally biased region" description="Basic and acidic residues" evidence="1">
    <location>
        <begin position="32"/>
        <end position="42"/>
    </location>
</feature>
<gene>
    <name evidence="2" type="ORF">HJC23_003403</name>
</gene>